<dbReference type="GO" id="GO:0050897">
    <property type="term" value="F:cobalt ion binding"/>
    <property type="evidence" value="ECO:0007669"/>
    <property type="project" value="InterPro"/>
</dbReference>
<gene>
    <name evidence="4" type="ORF">HKI87_02g12010</name>
</gene>
<name>A0AAX4P1L1_9CHLO</name>
<reference evidence="4 5" key="1">
    <citation type="submission" date="2024-03" db="EMBL/GenBank/DDBJ databases">
        <title>Complete genome sequence of the green alga Chloropicon roscoffensis RCC1871.</title>
        <authorList>
            <person name="Lemieux C."/>
            <person name="Pombert J.-F."/>
            <person name="Otis C."/>
            <person name="Turmel M."/>
        </authorList>
    </citation>
    <scope>NUCLEOTIDE SEQUENCE [LARGE SCALE GENOMIC DNA]</scope>
    <source>
        <strain evidence="4 5">RCC1871</strain>
    </source>
</reference>
<dbReference type="PANTHER" id="PTHR34557:SF1">
    <property type="entry name" value="PHYTOCHROMOBILIN:FERREDOXIN OXIDOREDUCTASE, CHLOROPLASTIC"/>
    <property type="match status" value="1"/>
</dbReference>
<evidence type="ECO:0000313" key="5">
    <source>
        <dbReference type="Proteomes" id="UP001472866"/>
    </source>
</evidence>
<dbReference type="GO" id="GO:0010024">
    <property type="term" value="P:phytochromobilin biosynthetic process"/>
    <property type="evidence" value="ECO:0007669"/>
    <property type="project" value="InterPro"/>
</dbReference>
<dbReference type="Proteomes" id="UP001472866">
    <property type="component" value="Chromosome 02"/>
</dbReference>
<keyword evidence="2" id="KW-0560">Oxidoreductase</keyword>
<evidence type="ECO:0000313" key="4">
    <source>
        <dbReference type="EMBL" id="WZN59675.1"/>
    </source>
</evidence>
<dbReference type="InterPro" id="IPR009249">
    <property type="entry name" value="Ferredoxin-dep_bilin_Rdtase"/>
</dbReference>
<keyword evidence="5" id="KW-1185">Reference proteome</keyword>
<comment type="similarity">
    <text evidence="1">Belongs to the HY2 family.</text>
</comment>
<dbReference type="AlphaFoldDB" id="A0AAX4P1L1"/>
<dbReference type="PANTHER" id="PTHR34557">
    <property type="entry name" value="PHYTOCHROMOBILIN:FERREDOXIN OXIDOREDUCTASE, CHLOROPLASTIC"/>
    <property type="match status" value="1"/>
</dbReference>
<dbReference type="Gene3D" id="3.40.1500.20">
    <property type="match status" value="1"/>
</dbReference>
<feature type="region of interest" description="Disordered" evidence="3">
    <location>
        <begin position="1"/>
        <end position="64"/>
    </location>
</feature>
<protein>
    <submittedName>
        <fullName evidence="4">Ferredoxin-dependent bilin reductase</fullName>
    </submittedName>
</protein>
<proteinExistence type="inferred from homology"/>
<evidence type="ECO:0000256" key="3">
    <source>
        <dbReference type="SAM" id="MobiDB-lite"/>
    </source>
</evidence>
<evidence type="ECO:0000256" key="1">
    <source>
        <dbReference type="ARBA" id="ARBA00006908"/>
    </source>
</evidence>
<sequence length="430" mass="47810">MARPQVHSVLARRGTRVGLTRGPRTLPGSYQRLGDSSRRRRLASRPSSGGPGAGPETTTTSESQLVHDEVGRLVDAAVRESGYGALSPGERRARVALDLASEVDLRTHRLLPDVNESFVLLANVVEVMWRSGFDFDLAAAGRTPDFYAYPTIHPHAESDPALVEPAKRMRLENKEYQTSRFRRLHLELAAREDGLQVARAVMFPRVRYDIPIFALDMVSVNGRVTFVIVDCSPVTRDGVLPEVYTQAMAQLRRKHFAEADMVPLPEWADQILSPLCVCLRPRSDEDVSAFIGYCAELLNFHIECSSCFSASREESAMTETYRAHERYAKHQWGNQKTRSVLEASFGANFADSYMRQTLFDVEPGLGSRPSVTDFEDEVVLNGAVHPVSTGPLARVDSELRGGSIWVPKGNWTPGEEVAMLRLLNTHNHAP</sequence>
<evidence type="ECO:0000256" key="2">
    <source>
        <dbReference type="ARBA" id="ARBA00023002"/>
    </source>
</evidence>
<dbReference type="Pfam" id="PF05996">
    <property type="entry name" value="Fe_bilin_red"/>
    <property type="match status" value="1"/>
</dbReference>
<dbReference type="GO" id="GO:0016636">
    <property type="term" value="F:oxidoreductase activity, acting on the CH-CH group of donors, iron-sulfur protein as acceptor"/>
    <property type="evidence" value="ECO:0007669"/>
    <property type="project" value="InterPro"/>
</dbReference>
<organism evidence="4 5">
    <name type="scientific">Chloropicon roscoffensis</name>
    <dbReference type="NCBI Taxonomy" id="1461544"/>
    <lineage>
        <taxon>Eukaryota</taxon>
        <taxon>Viridiplantae</taxon>
        <taxon>Chlorophyta</taxon>
        <taxon>Chloropicophyceae</taxon>
        <taxon>Chloropicales</taxon>
        <taxon>Chloropicaceae</taxon>
        <taxon>Chloropicon</taxon>
    </lineage>
</organism>
<dbReference type="EMBL" id="CP151502">
    <property type="protein sequence ID" value="WZN59675.1"/>
    <property type="molecule type" value="Genomic_DNA"/>
</dbReference>
<accession>A0AAX4P1L1</accession>